<name>A0ACC1H903_9FUNG</name>
<feature type="non-terminal residue" evidence="1">
    <location>
        <position position="271"/>
    </location>
</feature>
<evidence type="ECO:0000313" key="1">
    <source>
        <dbReference type="EMBL" id="KAJ1672572.1"/>
    </source>
</evidence>
<comment type="caution">
    <text evidence="1">The sequence shown here is derived from an EMBL/GenBank/DDBJ whole genome shotgun (WGS) entry which is preliminary data.</text>
</comment>
<evidence type="ECO:0000313" key="2">
    <source>
        <dbReference type="Proteomes" id="UP001145114"/>
    </source>
</evidence>
<dbReference type="Proteomes" id="UP001145114">
    <property type="component" value="Unassembled WGS sequence"/>
</dbReference>
<feature type="non-terminal residue" evidence="1">
    <location>
        <position position="1"/>
    </location>
</feature>
<sequence length="271" mass="30720">TLAMKGLFLTNLDQEQEGLRIAKEGVMKSLKSYISWHVLGLVYRAGRDYGEAIKCYCKALEIDPSNMQITRDLALLLAQTRRYAELLEVRKKIVEALPNERIYKIGLAVAYHLNKQYQQAIDTIEAIFSDEGSEDLKKPGFETSELVLYRNTLYELGGQIEKAYLDLREHRHLVVDVTSLLAQRANLLHKLGLNDKAAAAYERLLERNPEDETFIESYLGCHDVSATDDASSGAAVELLDQLAARFPSSNVLKLWPLRLTSGDEFRRRADE</sequence>
<accession>A0ACC1H903</accession>
<reference evidence="1" key="1">
    <citation type="submission" date="2022-06" db="EMBL/GenBank/DDBJ databases">
        <title>Phylogenomic reconstructions and comparative analyses of Kickxellomycotina fungi.</title>
        <authorList>
            <person name="Reynolds N.K."/>
            <person name="Stajich J.E."/>
            <person name="Barry K."/>
            <person name="Grigoriev I.V."/>
            <person name="Crous P."/>
            <person name="Smith M.E."/>
        </authorList>
    </citation>
    <scope>NUCLEOTIDE SEQUENCE</scope>
    <source>
        <strain evidence="1">RSA 2271</strain>
    </source>
</reference>
<proteinExistence type="predicted"/>
<organism evidence="1 2">
    <name type="scientific">Spiromyces aspiralis</name>
    <dbReference type="NCBI Taxonomy" id="68401"/>
    <lineage>
        <taxon>Eukaryota</taxon>
        <taxon>Fungi</taxon>
        <taxon>Fungi incertae sedis</taxon>
        <taxon>Zoopagomycota</taxon>
        <taxon>Kickxellomycotina</taxon>
        <taxon>Kickxellomycetes</taxon>
        <taxon>Kickxellales</taxon>
        <taxon>Kickxellaceae</taxon>
        <taxon>Spiromyces</taxon>
    </lineage>
</organism>
<gene>
    <name evidence="1" type="ORF">EV182_006920</name>
</gene>
<keyword evidence="2" id="KW-1185">Reference proteome</keyword>
<protein>
    <submittedName>
        <fullName evidence="1">Uncharacterized protein</fullName>
    </submittedName>
</protein>
<dbReference type="EMBL" id="JAMZIH010008155">
    <property type="protein sequence ID" value="KAJ1672572.1"/>
    <property type="molecule type" value="Genomic_DNA"/>
</dbReference>